<sequence length="115" mass="13150">MESEPYVYIIFFALVVVAILISAHSGAKNHRDRMQRLGARAQGVVVRNKINWGRNTTVRPIIRFITMDGRTIESESTYGIAFAIPRFPEGATVTVIYNQENPFEFDIIEASRRYI</sequence>
<evidence type="ECO:0000313" key="3">
    <source>
        <dbReference type="EMBL" id="QJX48034.1"/>
    </source>
</evidence>
<reference evidence="3 4" key="1">
    <citation type="submission" date="2020-05" db="EMBL/GenBank/DDBJ databases">
        <title>Complete genome sequence of Hymenobacter sp. TS19 in Coasted Sand Dune.</title>
        <authorList>
            <person name="Lee J.-H."/>
            <person name="Jung J.-H."/>
            <person name="Jeong S."/>
            <person name="Zhao L."/>
            <person name="Kim M.-K."/>
            <person name="Seo H.-S."/>
            <person name="Lim S."/>
        </authorList>
    </citation>
    <scope>NUCLEOTIDE SEQUENCE [LARGE SCALE GENOMIC DNA]</scope>
    <source>
        <strain evidence="3 4">TS19</strain>
    </source>
</reference>
<keyword evidence="4" id="KW-1185">Reference proteome</keyword>
<dbReference type="AlphaFoldDB" id="A0A6M6BJN8"/>
<evidence type="ECO:0000259" key="2">
    <source>
        <dbReference type="Pfam" id="PF12158"/>
    </source>
</evidence>
<evidence type="ECO:0000256" key="1">
    <source>
        <dbReference type="SAM" id="Phobius"/>
    </source>
</evidence>
<name>A0A6M6BJN8_9BACT</name>
<keyword evidence="1" id="KW-0812">Transmembrane</keyword>
<protein>
    <submittedName>
        <fullName evidence="3">DUF3592 domain-containing protein</fullName>
    </submittedName>
</protein>
<proteinExistence type="predicted"/>
<dbReference type="KEGG" id="hts:HMJ29_14240"/>
<gene>
    <name evidence="3" type="ORF">HMJ29_14240</name>
</gene>
<dbReference type="InterPro" id="IPR021994">
    <property type="entry name" value="DUF3592"/>
</dbReference>
<evidence type="ECO:0000313" key="4">
    <source>
        <dbReference type="Proteomes" id="UP000501623"/>
    </source>
</evidence>
<dbReference type="EMBL" id="CP053538">
    <property type="protein sequence ID" value="QJX48034.1"/>
    <property type="molecule type" value="Genomic_DNA"/>
</dbReference>
<organism evidence="3 4">
    <name type="scientific">Hymenobacter taeanensis</name>
    <dbReference type="NCBI Taxonomy" id="2735321"/>
    <lineage>
        <taxon>Bacteria</taxon>
        <taxon>Pseudomonadati</taxon>
        <taxon>Bacteroidota</taxon>
        <taxon>Cytophagia</taxon>
        <taxon>Cytophagales</taxon>
        <taxon>Hymenobacteraceae</taxon>
        <taxon>Hymenobacter</taxon>
    </lineage>
</organism>
<feature type="transmembrane region" description="Helical" evidence="1">
    <location>
        <begin position="6"/>
        <end position="27"/>
    </location>
</feature>
<feature type="domain" description="DUF3592" evidence="2">
    <location>
        <begin position="42"/>
        <end position="105"/>
    </location>
</feature>
<dbReference type="Pfam" id="PF12158">
    <property type="entry name" value="DUF3592"/>
    <property type="match status" value="1"/>
</dbReference>
<dbReference type="Proteomes" id="UP000501623">
    <property type="component" value="Chromosome"/>
</dbReference>
<keyword evidence="1" id="KW-0472">Membrane</keyword>
<accession>A0A6M6BJN8</accession>
<keyword evidence="1" id="KW-1133">Transmembrane helix</keyword>